<dbReference type="Pfam" id="PF07949">
    <property type="entry name" value="YbbR"/>
    <property type="match status" value="2"/>
</dbReference>
<organism evidence="1 2">
    <name type="scientific">Peptoniphilus equinus</name>
    <dbReference type="NCBI Taxonomy" id="3016343"/>
    <lineage>
        <taxon>Bacteria</taxon>
        <taxon>Bacillati</taxon>
        <taxon>Bacillota</taxon>
        <taxon>Tissierellia</taxon>
        <taxon>Tissierellales</taxon>
        <taxon>Peptoniphilaceae</taxon>
        <taxon>Peptoniphilus</taxon>
    </lineage>
</organism>
<sequence>MKRNTMLKLISVLFAVFLWAFVRSEVDPERNEVLRNIPVHYENLASIKDRNYVLLSNAQLKTDVTIYAKSSDLARMNADNITATVDLNGVLPGESSLPVKVIVDNTAVRVVEKNPARVMVRVDEMVSSQVPVELKTTGDPKEGFILGAIKETQEVTVSGPSTVVKSIDAIRAVLNIDGLDESAVKSGKVAAFDSAGNVINSVTFEPEVVDVEVPIQKTKNVPIKLVVRDEASLMQTVNLEPSSVMVRGDAKIIDQLQEIVTEPVNSSEVVDQVKKVTLQLPEGVQPVNQDLEILASTNVIANTSESFTFKPENIELKNVPKNMEVKVLSPNLSVTVEKPYSLEPLEVIRNDFTIELDLQNLKEGKYELEPAVEVAKRVDIKAVHPAKIVVELKDKGIFR</sequence>
<protein>
    <submittedName>
        <fullName evidence="1">CdaR family protein</fullName>
    </submittedName>
</protein>
<evidence type="ECO:0000313" key="2">
    <source>
        <dbReference type="Proteomes" id="UP001210339"/>
    </source>
</evidence>
<dbReference type="PANTHER" id="PTHR37804">
    <property type="entry name" value="CDAA REGULATORY PROTEIN CDAR"/>
    <property type="match status" value="1"/>
</dbReference>
<accession>A0ABY7QT41</accession>
<dbReference type="Gene3D" id="2.170.120.30">
    <property type="match status" value="2"/>
</dbReference>
<gene>
    <name evidence="1" type="ORF">O6R05_04335</name>
</gene>
<reference evidence="1 2" key="1">
    <citation type="submission" date="2023-01" db="EMBL/GenBank/DDBJ databases">
        <authorList>
            <person name="Lee S.H."/>
            <person name="Jung H.S."/>
            <person name="Yun J.U."/>
        </authorList>
    </citation>
    <scope>NUCLEOTIDE SEQUENCE [LARGE SCALE GENOMIC DNA]</scope>
    <source>
        <strain evidence="1 2">CBA3646</strain>
    </source>
</reference>
<dbReference type="PANTHER" id="PTHR37804:SF1">
    <property type="entry name" value="CDAA REGULATORY PROTEIN CDAR"/>
    <property type="match status" value="1"/>
</dbReference>
<dbReference type="RefSeq" id="WP_271190776.1">
    <property type="nucleotide sequence ID" value="NZ_CP115667.1"/>
</dbReference>
<evidence type="ECO:0000313" key="1">
    <source>
        <dbReference type="EMBL" id="WBW49244.1"/>
    </source>
</evidence>
<dbReference type="Gene3D" id="2.170.120.40">
    <property type="entry name" value="YbbR-like domain"/>
    <property type="match status" value="2"/>
</dbReference>
<keyword evidence="2" id="KW-1185">Reference proteome</keyword>
<dbReference type="InterPro" id="IPR053154">
    <property type="entry name" value="c-di-AMP_regulator"/>
</dbReference>
<dbReference type="Proteomes" id="UP001210339">
    <property type="component" value="Chromosome"/>
</dbReference>
<name>A0ABY7QT41_9FIRM</name>
<dbReference type="EMBL" id="CP115667">
    <property type="protein sequence ID" value="WBW49244.1"/>
    <property type="molecule type" value="Genomic_DNA"/>
</dbReference>
<proteinExistence type="predicted"/>
<dbReference type="InterPro" id="IPR012505">
    <property type="entry name" value="YbbR"/>
</dbReference>